<evidence type="ECO:0000313" key="6">
    <source>
        <dbReference type="EMBL" id="GFC84031.1"/>
    </source>
</evidence>
<evidence type="ECO:0000259" key="5">
    <source>
        <dbReference type="PROSITE" id="PS51340"/>
    </source>
</evidence>
<dbReference type="PANTHER" id="PTHR11986">
    <property type="entry name" value="AMINOTRANSFERASE CLASS III"/>
    <property type="match status" value="1"/>
</dbReference>
<dbReference type="InterPro" id="IPR015424">
    <property type="entry name" value="PyrdxlP-dep_Trfase"/>
</dbReference>
<dbReference type="GO" id="GO:0030151">
    <property type="term" value="F:molybdenum ion binding"/>
    <property type="evidence" value="ECO:0007669"/>
    <property type="project" value="InterPro"/>
</dbReference>
<dbReference type="GO" id="GO:0030170">
    <property type="term" value="F:pyridoxal phosphate binding"/>
    <property type="evidence" value="ECO:0007669"/>
    <property type="project" value="InterPro"/>
</dbReference>
<name>A0A699RN32_TANCI</name>
<feature type="non-terminal residue" evidence="6">
    <location>
        <position position="1"/>
    </location>
</feature>
<dbReference type="EMBL" id="BKCJ011092539">
    <property type="protein sequence ID" value="GFC84031.1"/>
    <property type="molecule type" value="Genomic_DNA"/>
</dbReference>
<dbReference type="InterPro" id="IPR005302">
    <property type="entry name" value="MoCF_Sase_C"/>
</dbReference>
<comment type="caution">
    <text evidence="6">The sequence shown here is derived from an EMBL/GenBank/DDBJ whole genome shotgun (WGS) entry which is preliminary data.</text>
</comment>
<dbReference type="GO" id="GO:0008483">
    <property type="term" value="F:transaminase activity"/>
    <property type="evidence" value="ECO:0007669"/>
    <property type="project" value="UniProtKB-KW"/>
</dbReference>
<dbReference type="InterPro" id="IPR050103">
    <property type="entry name" value="Class-III_PLP-dep_AT"/>
</dbReference>
<comment type="similarity">
    <text evidence="2">Belongs to the class-III pyridoxal-phosphate-dependent aminotransferase family.</text>
</comment>
<keyword evidence="3 6" id="KW-0032">Aminotransferase</keyword>
<dbReference type="PROSITE" id="PS51340">
    <property type="entry name" value="MOSC"/>
    <property type="match status" value="1"/>
</dbReference>
<reference evidence="6" key="1">
    <citation type="journal article" date="2019" name="Sci. Rep.">
        <title>Draft genome of Tanacetum cinerariifolium, the natural source of mosquito coil.</title>
        <authorList>
            <person name="Yamashiro T."/>
            <person name="Shiraishi A."/>
            <person name="Satake H."/>
            <person name="Nakayama K."/>
        </authorList>
    </citation>
    <scope>NUCLEOTIDE SEQUENCE</scope>
</reference>
<dbReference type="SUPFAM" id="SSF53383">
    <property type="entry name" value="PLP-dependent transferases"/>
    <property type="match status" value="1"/>
</dbReference>
<proteinExistence type="inferred from homology"/>
<dbReference type="InterPro" id="IPR015421">
    <property type="entry name" value="PyrdxlP-dep_Trfase_major"/>
</dbReference>
<dbReference type="AlphaFoldDB" id="A0A699RN32"/>
<evidence type="ECO:0000256" key="1">
    <source>
        <dbReference type="ARBA" id="ARBA00001933"/>
    </source>
</evidence>
<feature type="non-terminal residue" evidence="6">
    <location>
        <position position="102"/>
    </location>
</feature>
<organism evidence="6">
    <name type="scientific">Tanacetum cinerariifolium</name>
    <name type="common">Dalmatian daisy</name>
    <name type="synonym">Chrysanthemum cinerariifolium</name>
    <dbReference type="NCBI Taxonomy" id="118510"/>
    <lineage>
        <taxon>Eukaryota</taxon>
        <taxon>Viridiplantae</taxon>
        <taxon>Streptophyta</taxon>
        <taxon>Embryophyta</taxon>
        <taxon>Tracheophyta</taxon>
        <taxon>Spermatophyta</taxon>
        <taxon>Magnoliopsida</taxon>
        <taxon>eudicotyledons</taxon>
        <taxon>Gunneridae</taxon>
        <taxon>Pentapetalae</taxon>
        <taxon>asterids</taxon>
        <taxon>campanulids</taxon>
        <taxon>Asterales</taxon>
        <taxon>Asteraceae</taxon>
        <taxon>Asteroideae</taxon>
        <taxon>Anthemideae</taxon>
        <taxon>Anthemidinae</taxon>
        <taxon>Tanacetum</taxon>
    </lineage>
</organism>
<keyword evidence="4 6" id="KW-0808">Transferase</keyword>
<comment type="cofactor">
    <cofactor evidence="1">
        <name>pyridoxal 5'-phosphate</name>
        <dbReference type="ChEBI" id="CHEBI:597326"/>
    </cofactor>
</comment>
<dbReference type="GO" id="GO:0042802">
    <property type="term" value="F:identical protein binding"/>
    <property type="evidence" value="ECO:0007669"/>
    <property type="project" value="TreeGrafter"/>
</dbReference>
<sequence>WGIQDLPQHAQDTGRCGWFYRVLKPGFISPDDPFELIQRSYPVDSTTVAVVLEPIQGESVVTPASQAYVRGVAKLCRELNILLIFNEARGTVGQQGGLLCED</sequence>
<protein>
    <submittedName>
        <fullName evidence="6">Acetylornithine aminotransferase</fullName>
    </submittedName>
</protein>
<dbReference type="PANTHER" id="PTHR11986:SF79">
    <property type="entry name" value="ACETYLORNITHINE AMINOTRANSFERASE, MITOCHONDRIAL"/>
    <property type="match status" value="1"/>
</dbReference>
<evidence type="ECO:0000256" key="4">
    <source>
        <dbReference type="ARBA" id="ARBA00022679"/>
    </source>
</evidence>
<accession>A0A699RN32</accession>
<dbReference type="InterPro" id="IPR005814">
    <property type="entry name" value="Aminotrans_3"/>
</dbReference>
<evidence type="ECO:0000256" key="3">
    <source>
        <dbReference type="ARBA" id="ARBA00022576"/>
    </source>
</evidence>
<feature type="domain" description="MOSC" evidence="5">
    <location>
        <begin position="1"/>
        <end position="37"/>
    </location>
</feature>
<gene>
    <name evidence="6" type="ORF">Tci_856001</name>
</gene>
<dbReference type="Pfam" id="PF00202">
    <property type="entry name" value="Aminotran_3"/>
    <property type="match status" value="1"/>
</dbReference>
<evidence type="ECO:0000256" key="2">
    <source>
        <dbReference type="ARBA" id="ARBA00008954"/>
    </source>
</evidence>
<dbReference type="Gene3D" id="3.40.640.10">
    <property type="entry name" value="Type I PLP-dependent aspartate aminotransferase-like (Major domain)"/>
    <property type="match status" value="1"/>
</dbReference>